<dbReference type="GO" id="GO:0004322">
    <property type="term" value="F:ferroxidase activity"/>
    <property type="evidence" value="ECO:0007669"/>
    <property type="project" value="UniProtKB-EC"/>
</dbReference>
<keyword evidence="2 6" id="KW-0409">Iron storage</keyword>
<dbReference type="EC" id="1.16.3.1" evidence="6"/>
<organism evidence="9 10">
    <name type="scientific">Culex pipiens pipiens</name>
    <name type="common">Northern house mosquito</name>
    <dbReference type="NCBI Taxonomy" id="38569"/>
    <lineage>
        <taxon>Eukaryota</taxon>
        <taxon>Metazoa</taxon>
        <taxon>Ecdysozoa</taxon>
        <taxon>Arthropoda</taxon>
        <taxon>Hexapoda</taxon>
        <taxon>Insecta</taxon>
        <taxon>Pterygota</taxon>
        <taxon>Neoptera</taxon>
        <taxon>Endopterygota</taxon>
        <taxon>Diptera</taxon>
        <taxon>Nematocera</taxon>
        <taxon>Culicoidea</taxon>
        <taxon>Culicidae</taxon>
        <taxon>Culicinae</taxon>
        <taxon>Culicini</taxon>
        <taxon>Culex</taxon>
        <taxon>Culex</taxon>
    </lineage>
</organism>
<evidence type="ECO:0000256" key="4">
    <source>
        <dbReference type="ARBA" id="ARBA00023004"/>
    </source>
</evidence>
<dbReference type="InterPro" id="IPR008331">
    <property type="entry name" value="Ferritin_DPS_dom"/>
</dbReference>
<dbReference type="InterPro" id="IPR012347">
    <property type="entry name" value="Ferritin-like"/>
</dbReference>
<evidence type="ECO:0000256" key="1">
    <source>
        <dbReference type="ARBA" id="ARBA00007513"/>
    </source>
</evidence>
<evidence type="ECO:0000256" key="6">
    <source>
        <dbReference type="RuleBase" id="RU361145"/>
    </source>
</evidence>
<dbReference type="InterPro" id="IPR001519">
    <property type="entry name" value="Ferritin"/>
</dbReference>
<comment type="caution">
    <text evidence="9">The sequence shown here is derived from an EMBL/GenBank/DDBJ whole genome shotgun (WGS) entry which is preliminary data.</text>
</comment>
<protein>
    <recommendedName>
        <fullName evidence="6">Ferritin</fullName>
        <ecNumber evidence="6">1.16.3.1</ecNumber>
    </recommendedName>
</protein>
<comment type="function">
    <text evidence="6">Stores iron in a soluble, non-toxic, readily available form. Important for iron homeostasis. Iron is taken up in the ferrous form and deposited as ferric hydroxides after oxidation.</text>
</comment>
<gene>
    <name evidence="9" type="ORF">pipiens_016135</name>
</gene>
<feature type="binding site" evidence="5">
    <location>
        <position position="196"/>
    </location>
    <ligand>
        <name>Fe cation</name>
        <dbReference type="ChEBI" id="CHEBI:24875"/>
        <label>1</label>
    </ligand>
</feature>
<dbReference type="Pfam" id="PF00210">
    <property type="entry name" value="Ferritin"/>
    <property type="match status" value="1"/>
</dbReference>
<dbReference type="PROSITE" id="PS50905">
    <property type="entry name" value="FERRITIN_LIKE"/>
    <property type="match status" value="1"/>
</dbReference>
<evidence type="ECO:0000256" key="7">
    <source>
        <dbReference type="SAM" id="SignalP"/>
    </source>
</evidence>
<evidence type="ECO:0000256" key="2">
    <source>
        <dbReference type="ARBA" id="ARBA00022434"/>
    </source>
</evidence>
<name>A0ABD1CMP7_CULPP</name>
<feature type="binding site" evidence="5">
    <location>
        <position position="112"/>
    </location>
    <ligand>
        <name>Fe cation</name>
        <dbReference type="ChEBI" id="CHEBI:24875"/>
        <label>1</label>
    </ligand>
</feature>
<evidence type="ECO:0000256" key="5">
    <source>
        <dbReference type="PIRSR" id="PIRSR601519-1"/>
    </source>
</evidence>
<keyword evidence="3 5" id="KW-0479">Metal-binding</keyword>
<feature type="domain" description="Ferritin-like diiron" evidence="8">
    <location>
        <begin position="60"/>
        <end position="214"/>
    </location>
</feature>
<evidence type="ECO:0000313" key="10">
    <source>
        <dbReference type="Proteomes" id="UP001562425"/>
    </source>
</evidence>
<dbReference type="PANTHER" id="PTHR11431">
    <property type="entry name" value="FERRITIN"/>
    <property type="match status" value="1"/>
</dbReference>
<keyword evidence="10" id="KW-1185">Reference proteome</keyword>
<comment type="similarity">
    <text evidence="1 6">Belongs to the ferritin family.</text>
</comment>
<keyword evidence="4 5" id="KW-0408">Iron</keyword>
<keyword evidence="7" id="KW-0732">Signal</keyword>
<dbReference type="Gene3D" id="1.20.1260.10">
    <property type="match status" value="1"/>
</dbReference>
<proteinExistence type="inferred from homology"/>
<reference evidence="9 10" key="1">
    <citation type="submission" date="2024-05" db="EMBL/GenBank/DDBJ databases">
        <title>Culex pipiens pipiens assembly and annotation.</title>
        <authorList>
            <person name="Alout H."/>
            <person name="Durand T."/>
        </authorList>
    </citation>
    <scope>NUCLEOTIDE SEQUENCE [LARGE SCALE GENOMIC DNA]</scope>
    <source>
        <strain evidence="9">HA-2024</strain>
        <tissue evidence="9">Whole body</tissue>
    </source>
</reference>
<comment type="catalytic activity">
    <reaction evidence="6">
        <text>4 Fe(2+) + O2 + 4 H(+) = 4 Fe(3+) + 2 H2O</text>
        <dbReference type="Rhea" id="RHEA:11148"/>
        <dbReference type="ChEBI" id="CHEBI:15377"/>
        <dbReference type="ChEBI" id="CHEBI:15378"/>
        <dbReference type="ChEBI" id="CHEBI:15379"/>
        <dbReference type="ChEBI" id="CHEBI:29033"/>
        <dbReference type="ChEBI" id="CHEBI:29034"/>
        <dbReference type="EC" id="1.16.3.1"/>
    </reaction>
</comment>
<dbReference type="GO" id="GO:0046872">
    <property type="term" value="F:metal ion binding"/>
    <property type="evidence" value="ECO:0007669"/>
    <property type="project" value="UniProtKB-KW"/>
</dbReference>
<evidence type="ECO:0000313" key="9">
    <source>
        <dbReference type="EMBL" id="KAL1377626.1"/>
    </source>
</evidence>
<dbReference type="AlphaFoldDB" id="A0ABD1CMP7"/>
<dbReference type="InterPro" id="IPR009078">
    <property type="entry name" value="Ferritin-like_SF"/>
</dbReference>
<dbReference type="EMBL" id="JBEHCU010010841">
    <property type="protein sequence ID" value="KAL1377626.1"/>
    <property type="molecule type" value="Genomic_DNA"/>
</dbReference>
<evidence type="ECO:0000256" key="3">
    <source>
        <dbReference type="ARBA" id="ARBA00022723"/>
    </source>
</evidence>
<dbReference type="CDD" id="cd01056">
    <property type="entry name" value="Euk_Ferritin"/>
    <property type="match status" value="1"/>
</dbReference>
<keyword evidence="6" id="KW-0560">Oxidoreductase</keyword>
<accession>A0ABD1CMP7</accession>
<sequence>MSNRSNHILFCLLPSAIKISVGTETTIYPSPWPVQPPGLHFLTCRCCYQEPAMAHQTGVELEREYVWDDLHRSCVDALHALIVYLKYTAYFAQEKINQPGFEKFFFHAAGEEREHGIKLIEYALMCRKEPVNKNTFQLDYSYKVPAATTELSALEDALKKEQEVTLSIRNLMKTCEGDKNDYHLVDYLTGEYLDEQHKGQRELAEKIATLRKMTGIDDASKEGRKLAEFLFDKDHMIGNYQAVEIKS</sequence>
<feature type="binding site" evidence="5">
    <location>
        <position position="115"/>
    </location>
    <ligand>
        <name>Fe cation</name>
        <dbReference type="ChEBI" id="CHEBI:24875"/>
        <label>1</label>
    </ligand>
</feature>
<dbReference type="PANTHER" id="PTHR11431:SF43">
    <property type="entry name" value="FERRITIN"/>
    <property type="match status" value="1"/>
</dbReference>
<dbReference type="Proteomes" id="UP001562425">
    <property type="component" value="Unassembled WGS sequence"/>
</dbReference>
<dbReference type="InterPro" id="IPR009040">
    <property type="entry name" value="Ferritin-like_diiron"/>
</dbReference>
<feature type="signal peptide" evidence="7">
    <location>
        <begin position="1"/>
        <end position="22"/>
    </location>
</feature>
<dbReference type="GO" id="GO:0006879">
    <property type="term" value="P:intracellular iron ion homeostasis"/>
    <property type="evidence" value="ECO:0007669"/>
    <property type="project" value="UniProtKB-KW"/>
</dbReference>
<dbReference type="SUPFAM" id="SSF47240">
    <property type="entry name" value="Ferritin-like"/>
    <property type="match status" value="1"/>
</dbReference>
<evidence type="ECO:0000259" key="8">
    <source>
        <dbReference type="PROSITE" id="PS50905"/>
    </source>
</evidence>
<feature type="chain" id="PRO_5044839774" description="Ferritin" evidence="7">
    <location>
        <begin position="23"/>
        <end position="247"/>
    </location>
</feature>
<feature type="binding site" evidence="5">
    <location>
        <position position="161"/>
    </location>
    <ligand>
        <name>Fe cation</name>
        <dbReference type="ChEBI" id="CHEBI:24875"/>
        <label>1</label>
    </ligand>
</feature>